<dbReference type="InterPro" id="IPR036890">
    <property type="entry name" value="HATPase_C_sf"/>
</dbReference>
<dbReference type="SMART" id="SM00387">
    <property type="entry name" value="HATPase_c"/>
    <property type="match status" value="1"/>
</dbReference>
<evidence type="ECO:0000256" key="4">
    <source>
        <dbReference type="ARBA" id="ARBA00022679"/>
    </source>
</evidence>
<evidence type="ECO:0000256" key="6">
    <source>
        <dbReference type="ARBA" id="ARBA00022777"/>
    </source>
</evidence>
<feature type="transmembrane region" description="Helical" evidence="9">
    <location>
        <begin position="330"/>
        <end position="355"/>
    </location>
</feature>
<keyword evidence="3" id="KW-0597">Phosphoprotein</keyword>
<dbReference type="InterPro" id="IPR003661">
    <property type="entry name" value="HisK_dim/P_dom"/>
</dbReference>
<evidence type="ECO:0000256" key="2">
    <source>
        <dbReference type="ARBA" id="ARBA00012438"/>
    </source>
</evidence>
<comment type="catalytic activity">
    <reaction evidence="1">
        <text>ATP + protein L-histidine = ADP + protein N-phospho-L-histidine.</text>
        <dbReference type="EC" id="2.7.13.3"/>
    </reaction>
</comment>
<dbReference type="SMART" id="SM00388">
    <property type="entry name" value="HisKA"/>
    <property type="match status" value="1"/>
</dbReference>
<dbReference type="PRINTS" id="PR00344">
    <property type="entry name" value="BCTRLSENSOR"/>
</dbReference>
<dbReference type="RefSeq" id="WP_107930319.1">
    <property type="nucleotide sequence ID" value="NZ_PZZN01000001.1"/>
</dbReference>
<dbReference type="InterPro" id="IPR003594">
    <property type="entry name" value="HATPase_dom"/>
</dbReference>
<feature type="domain" description="Histidine kinase" evidence="10">
    <location>
        <begin position="537"/>
        <end position="763"/>
    </location>
</feature>
<evidence type="ECO:0000256" key="8">
    <source>
        <dbReference type="ARBA" id="ARBA00023012"/>
    </source>
</evidence>
<feature type="transmembrane region" description="Helical" evidence="9">
    <location>
        <begin position="86"/>
        <end position="108"/>
    </location>
</feature>
<dbReference type="CDD" id="cd00082">
    <property type="entry name" value="HisKA"/>
    <property type="match status" value="1"/>
</dbReference>
<dbReference type="Gene3D" id="3.30.565.10">
    <property type="entry name" value="Histidine kinase-like ATPase, C-terminal domain"/>
    <property type="match status" value="1"/>
</dbReference>
<evidence type="ECO:0000259" key="10">
    <source>
        <dbReference type="PROSITE" id="PS50109"/>
    </source>
</evidence>
<comment type="caution">
    <text evidence="11">The sequence shown here is derived from an EMBL/GenBank/DDBJ whole genome shotgun (WGS) entry which is preliminary data.</text>
</comment>
<dbReference type="Pfam" id="PF00512">
    <property type="entry name" value="HisKA"/>
    <property type="match status" value="1"/>
</dbReference>
<dbReference type="EMBL" id="PZZN01000001">
    <property type="protein sequence ID" value="PTM47301.1"/>
    <property type="molecule type" value="Genomic_DNA"/>
</dbReference>
<dbReference type="GO" id="GO:0000155">
    <property type="term" value="F:phosphorelay sensor kinase activity"/>
    <property type="evidence" value="ECO:0007669"/>
    <property type="project" value="InterPro"/>
</dbReference>
<dbReference type="GO" id="GO:0005524">
    <property type="term" value="F:ATP binding"/>
    <property type="evidence" value="ECO:0007669"/>
    <property type="project" value="UniProtKB-KW"/>
</dbReference>
<proteinExistence type="predicted"/>
<evidence type="ECO:0000256" key="1">
    <source>
        <dbReference type="ARBA" id="ARBA00000085"/>
    </source>
</evidence>
<protein>
    <recommendedName>
        <fullName evidence="2">histidine kinase</fullName>
        <ecNumber evidence="2">2.7.13.3</ecNumber>
    </recommendedName>
</protein>
<dbReference type="InterPro" id="IPR004358">
    <property type="entry name" value="Sig_transdc_His_kin-like_C"/>
</dbReference>
<feature type="transmembrane region" description="Helical" evidence="9">
    <location>
        <begin position="61"/>
        <end position="80"/>
    </location>
</feature>
<dbReference type="InterPro" id="IPR005467">
    <property type="entry name" value="His_kinase_dom"/>
</dbReference>
<keyword evidence="6" id="KW-0418">Kinase</keyword>
<sequence length="765" mass="84396">MNDIVNRLRHGGEFQLAAEPLRQMTVQGWALTIVLLAVAIGASSFRIILAPGFEMYLGPLFYLLAYRLGGLRLAIPMVLLTMASSWFWWGHIFTIALALGHVVFINWTRFAGSSLAIATAVFLLTIGTAAGFLFLRINYDASLTIFALTMIRKLLNDVLMAALVDLALSLFVVNLPAGRVSLRRTISLAQLLPASITLIVLACALVMFVSSVRRFPEEFKSFMAETALLAEVRIGRGLVTGNGFLGVAETHNTGRHPQRLLISDDESSLRSAQAMQLFGCTRIDDGLQVTGPNDRNTFAYWVTACQLGRYTLPDRKYFYLYSTRPAAESAYRVVLLEMLGLGVILVVSILLQLLITRALRRSLQAWKEVAEGFGQPGLSLPQKLTFNEFDRPIAAIVTANNSFAELVQERLRIARAFIELKKEMDLSLAADIRFDAAKGTLAFLDMNIERVAQERSEAIHTNDCLAFADICDDAEAFVEFRLADQESSDWYLFVGRDLLAPGHWRSGWLVRLRQSKLAQNRMLQQARLVELGGMASALSHELKQPLFTISLSAENGRLLLDQASPDGAARARDKFDRISEQVNRARDIIARISRYARIENDSPEPLDLGDVVSTTLSFMRPLLIQHDVGVKMTLPDGPPVLLLAPRVGLEQVLVNAIQNAVDSIATRREAEDAALTGAVELEVTISESGVRISIVDNGAGLSLSHPDRAFDAFMTTKETDRGTGLGLYISRQIVMEIGGKISIRSREAPEQGAILTIDFPDFVAI</sequence>
<keyword evidence="12" id="KW-1185">Reference proteome</keyword>
<accession>A0A2T4YU81</accession>
<dbReference type="PANTHER" id="PTHR43065">
    <property type="entry name" value="SENSOR HISTIDINE KINASE"/>
    <property type="match status" value="1"/>
</dbReference>
<evidence type="ECO:0000313" key="11">
    <source>
        <dbReference type="EMBL" id="PTM47301.1"/>
    </source>
</evidence>
<evidence type="ECO:0000256" key="3">
    <source>
        <dbReference type="ARBA" id="ARBA00022553"/>
    </source>
</evidence>
<feature type="transmembrane region" description="Helical" evidence="9">
    <location>
        <begin position="29"/>
        <end position="49"/>
    </location>
</feature>
<feature type="transmembrane region" description="Helical" evidence="9">
    <location>
        <begin position="158"/>
        <end position="177"/>
    </location>
</feature>
<feature type="transmembrane region" description="Helical" evidence="9">
    <location>
        <begin position="115"/>
        <end position="138"/>
    </location>
</feature>
<dbReference type="SUPFAM" id="SSF55874">
    <property type="entry name" value="ATPase domain of HSP90 chaperone/DNA topoisomerase II/histidine kinase"/>
    <property type="match status" value="1"/>
</dbReference>
<dbReference type="SUPFAM" id="SSF47384">
    <property type="entry name" value="Homodimeric domain of signal transducing histidine kinase"/>
    <property type="match status" value="1"/>
</dbReference>
<name>A0A2T4YU81_9SPHN</name>
<keyword evidence="8" id="KW-0902">Two-component regulatory system</keyword>
<dbReference type="AlphaFoldDB" id="A0A2T4YU81"/>
<keyword evidence="7" id="KW-0067">ATP-binding</keyword>
<evidence type="ECO:0000256" key="9">
    <source>
        <dbReference type="SAM" id="Phobius"/>
    </source>
</evidence>
<dbReference type="Gene3D" id="1.10.287.130">
    <property type="match status" value="1"/>
</dbReference>
<reference evidence="11 12" key="1">
    <citation type="submission" date="2018-04" db="EMBL/GenBank/DDBJ databases">
        <title>Genomic Encyclopedia of Type Strains, Phase III (KMG-III): the genomes of soil and plant-associated and newly described type strains.</title>
        <authorList>
            <person name="Whitman W."/>
        </authorList>
    </citation>
    <scope>NUCLEOTIDE SEQUENCE [LARGE SCALE GENOMIC DNA]</scope>
    <source>
        <strain evidence="11 12">NW12</strain>
    </source>
</reference>
<keyword evidence="9" id="KW-0472">Membrane</keyword>
<organism evidence="11 12">
    <name type="scientific">Sphingomonas aerolata</name>
    <dbReference type="NCBI Taxonomy" id="185951"/>
    <lineage>
        <taxon>Bacteria</taxon>
        <taxon>Pseudomonadati</taxon>
        <taxon>Pseudomonadota</taxon>
        <taxon>Alphaproteobacteria</taxon>
        <taxon>Sphingomonadales</taxon>
        <taxon>Sphingomonadaceae</taxon>
        <taxon>Sphingomonas</taxon>
    </lineage>
</organism>
<keyword evidence="4" id="KW-0808">Transferase</keyword>
<gene>
    <name evidence="11" type="ORF">C8J24_0693</name>
</gene>
<dbReference type="InterPro" id="IPR036097">
    <property type="entry name" value="HisK_dim/P_sf"/>
</dbReference>
<dbReference type="Pfam" id="PF02518">
    <property type="entry name" value="HATPase_c"/>
    <property type="match status" value="1"/>
</dbReference>
<keyword evidence="9" id="KW-0812">Transmembrane</keyword>
<evidence type="ECO:0000313" key="12">
    <source>
        <dbReference type="Proteomes" id="UP000240996"/>
    </source>
</evidence>
<evidence type="ECO:0000256" key="7">
    <source>
        <dbReference type="ARBA" id="ARBA00022840"/>
    </source>
</evidence>
<evidence type="ECO:0000256" key="5">
    <source>
        <dbReference type="ARBA" id="ARBA00022741"/>
    </source>
</evidence>
<dbReference type="PROSITE" id="PS50109">
    <property type="entry name" value="HIS_KIN"/>
    <property type="match status" value="1"/>
</dbReference>
<dbReference type="Proteomes" id="UP000240996">
    <property type="component" value="Unassembled WGS sequence"/>
</dbReference>
<keyword evidence="9" id="KW-1133">Transmembrane helix</keyword>
<keyword evidence="5" id="KW-0547">Nucleotide-binding</keyword>
<dbReference type="PANTHER" id="PTHR43065:SF10">
    <property type="entry name" value="PEROXIDE STRESS-ACTIVATED HISTIDINE KINASE MAK3"/>
    <property type="match status" value="1"/>
</dbReference>
<dbReference type="EC" id="2.7.13.3" evidence="2"/>
<feature type="transmembrane region" description="Helical" evidence="9">
    <location>
        <begin position="189"/>
        <end position="209"/>
    </location>
</feature>